<dbReference type="EMBL" id="CP040973">
    <property type="protein sequence ID" value="QDC61806.1"/>
    <property type="molecule type" value="Genomic_DNA"/>
</dbReference>
<accession>A0ABX5VV30</accession>
<keyword evidence="4" id="KW-1185">Reference proteome</keyword>
<reference evidence="3 4" key="1">
    <citation type="journal article" date="2019" name="ISME J.">
        <title>Evolution in action: habitat transition from sediment to the pelagial leads to genome streamlining in Methylophilaceae.</title>
        <authorList>
            <person name="Salcher M."/>
            <person name="Schaefle D."/>
            <person name="Kaspar M."/>
            <person name="Neuenschwander S.M."/>
            <person name="Ghai R."/>
        </authorList>
    </citation>
    <scope>NUCLEOTIDE SEQUENCE [LARGE SCALE GENOMIC DNA]</scope>
    <source>
        <strain evidence="3 4">MMS-VI-25</strain>
    </source>
</reference>
<keyword evidence="1" id="KW-0732">Signal</keyword>
<gene>
    <name evidence="3" type="ORF">FIT74_06665</name>
</gene>
<dbReference type="Proteomes" id="UP000312702">
    <property type="component" value="Chromosome"/>
</dbReference>
<evidence type="ECO:0000259" key="2">
    <source>
        <dbReference type="Pfam" id="PF04366"/>
    </source>
</evidence>
<dbReference type="InterPro" id="IPR007461">
    <property type="entry name" value="Ysc84_actin-binding"/>
</dbReference>
<dbReference type="Pfam" id="PF04366">
    <property type="entry name" value="Ysc84"/>
    <property type="match status" value="1"/>
</dbReference>
<sequence length="179" mass="19495">MKLKLHFFSFFVLIFISSLVIAASKEEIDAKTQETLQTFYNFSSAGKVLSDKAAGILIFPSIVKAGFFFGGEFGEGALIIDGKVSDYYNTASASFGYQLGVQERSQVILFMDKTTLDKFRSSDGWDAGLNGSIAITTLGAGKDFSIENIKEPIIAFAFSHKGLMGNITLEGTKITKIKK</sequence>
<proteinExistence type="predicted"/>
<protein>
    <recommendedName>
        <fullName evidence="2">Ysc84 actin-binding domain-containing protein</fullName>
    </recommendedName>
</protein>
<evidence type="ECO:0000256" key="1">
    <source>
        <dbReference type="SAM" id="SignalP"/>
    </source>
</evidence>
<name>A0ABX5VV30_9PROT</name>
<feature type="chain" id="PRO_5046994882" description="Ysc84 actin-binding domain-containing protein" evidence="1">
    <location>
        <begin position="23"/>
        <end position="179"/>
    </location>
</feature>
<feature type="domain" description="Ysc84 actin-binding" evidence="2">
    <location>
        <begin position="92"/>
        <end position="176"/>
    </location>
</feature>
<feature type="signal peptide" evidence="1">
    <location>
        <begin position="1"/>
        <end position="22"/>
    </location>
</feature>
<evidence type="ECO:0000313" key="4">
    <source>
        <dbReference type="Proteomes" id="UP000312702"/>
    </source>
</evidence>
<dbReference type="RefSeq" id="WP_139870783.1">
    <property type="nucleotide sequence ID" value="NZ_CP040969.1"/>
</dbReference>
<evidence type="ECO:0000313" key="3">
    <source>
        <dbReference type="EMBL" id="QDC61806.1"/>
    </source>
</evidence>
<organism evidence="3 4">
    <name type="scientific">Candidatus Methylopumilus universalis</name>
    <dbReference type="NCBI Taxonomy" id="2588536"/>
    <lineage>
        <taxon>Bacteria</taxon>
        <taxon>Pseudomonadati</taxon>
        <taxon>Pseudomonadota</taxon>
        <taxon>Betaproteobacteria</taxon>
        <taxon>Nitrosomonadales</taxon>
        <taxon>Methylophilaceae</taxon>
        <taxon>Candidatus Methylopumilus</taxon>
    </lineage>
</organism>